<dbReference type="AlphaFoldDB" id="A0A917D922"/>
<dbReference type="PANTHER" id="PTHR24567:SF68">
    <property type="entry name" value="DNA-BINDING TRANSCRIPTIONAL DUAL REGULATOR CRP"/>
    <property type="match status" value="1"/>
</dbReference>
<dbReference type="GO" id="GO:0005829">
    <property type="term" value="C:cytosol"/>
    <property type="evidence" value="ECO:0007669"/>
    <property type="project" value="TreeGrafter"/>
</dbReference>
<dbReference type="PROSITE" id="PS51063">
    <property type="entry name" value="HTH_CRP_2"/>
    <property type="match status" value="1"/>
</dbReference>
<evidence type="ECO:0000313" key="5">
    <source>
        <dbReference type="EMBL" id="GGD11036.1"/>
    </source>
</evidence>
<dbReference type="EMBL" id="BMJJ01000002">
    <property type="protein sequence ID" value="GGD11036.1"/>
    <property type="molecule type" value="Genomic_DNA"/>
</dbReference>
<dbReference type="InterPro" id="IPR018490">
    <property type="entry name" value="cNMP-bd_dom_sf"/>
</dbReference>
<feature type="domain" description="HTH crp-type" evidence="4">
    <location>
        <begin position="146"/>
        <end position="220"/>
    </location>
</feature>
<dbReference type="GO" id="GO:0003700">
    <property type="term" value="F:DNA-binding transcription factor activity"/>
    <property type="evidence" value="ECO:0007669"/>
    <property type="project" value="TreeGrafter"/>
</dbReference>
<dbReference type="InterPro" id="IPR014710">
    <property type="entry name" value="RmlC-like_jellyroll"/>
</dbReference>
<dbReference type="GO" id="GO:0003677">
    <property type="term" value="F:DNA binding"/>
    <property type="evidence" value="ECO:0007669"/>
    <property type="project" value="UniProtKB-KW"/>
</dbReference>
<dbReference type="InterPro" id="IPR011991">
    <property type="entry name" value="ArsR-like_HTH"/>
</dbReference>
<gene>
    <name evidence="5" type="ORF">GCM10011335_12460</name>
</gene>
<organism evidence="5 6">
    <name type="scientific">Aureimonas glaciei</name>
    <dbReference type="NCBI Taxonomy" id="1776957"/>
    <lineage>
        <taxon>Bacteria</taxon>
        <taxon>Pseudomonadati</taxon>
        <taxon>Pseudomonadota</taxon>
        <taxon>Alphaproteobacteria</taxon>
        <taxon>Hyphomicrobiales</taxon>
        <taxon>Aurantimonadaceae</taxon>
        <taxon>Aureimonas</taxon>
    </lineage>
</organism>
<dbReference type="SMART" id="SM00419">
    <property type="entry name" value="HTH_CRP"/>
    <property type="match status" value="1"/>
</dbReference>
<dbReference type="InterPro" id="IPR000595">
    <property type="entry name" value="cNMP-bd_dom"/>
</dbReference>
<dbReference type="RefSeq" id="WP_188849698.1">
    <property type="nucleotide sequence ID" value="NZ_BMJJ01000002.1"/>
</dbReference>
<dbReference type="InterPro" id="IPR012318">
    <property type="entry name" value="HTH_CRP"/>
</dbReference>
<dbReference type="CDD" id="cd00090">
    <property type="entry name" value="HTH_ARSR"/>
    <property type="match status" value="1"/>
</dbReference>
<dbReference type="Gene3D" id="2.60.120.10">
    <property type="entry name" value="Jelly Rolls"/>
    <property type="match status" value="1"/>
</dbReference>
<dbReference type="SUPFAM" id="SSF46785">
    <property type="entry name" value="Winged helix' DNA-binding domain"/>
    <property type="match status" value="1"/>
</dbReference>
<comment type="caution">
    <text evidence="5">The sequence shown here is derived from an EMBL/GenBank/DDBJ whole genome shotgun (WGS) entry which is preliminary data.</text>
</comment>
<keyword evidence="1" id="KW-0805">Transcription regulation</keyword>
<keyword evidence="2" id="KW-0238">DNA-binding</keyword>
<evidence type="ECO:0000256" key="3">
    <source>
        <dbReference type="ARBA" id="ARBA00023163"/>
    </source>
</evidence>
<sequence>MSNVLTMKLEQFTRFSPSERERLDDLSNHPRKSFARGETIIREGTKVHNIHLVVCGLAARSKTLADGTRQTLAFLVPGDLCDVEVFVLQAMDHDIIAVTDTTCALIPTKEMEDLLSEFSSITKALWWSTMTDSAVLRERIVDHGSRDARQHLAHMFCELLIRYRIIGDARDNAIPFPLTQEELAEATGMSPPHINRVLQQLRGEGLIELRGKVLKILDAESLMKVAQFQTGYLHLNRTEARDPEVSGRADDLVPASPKGLVQGVINKVTRVFE</sequence>
<dbReference type="SMART" id="SM00100">
    <property type="entry name" value="cNMP"/>
    <property type="match status" value="1"/>
</dbReference>
<dbReference type="PANTHER" id="PTHR24567">
    <property type="entry name" value="CRP FAMILY TRANSCRIPTIONAL REGULATORY PROTEIN"/>
    <property type="match status" value="1"/>
</dbReference>
<keyword evidence="6" id="KW-1185">Reference proteome</keyword>
<protein>
    <submittedName>
        <fullName evidence="5">Crp/Fnr family transcriptional regulator</fullName>
    </submittedName>
</protein>
<evidence type="ECO:0000256" key="1">
    <source>
        <dbReference type="ARBA" id="ARBA00023015"/>
    </source>
</evidence>
<name>A0A917D922_9HYPH</name>
<reference evidence="5" key="2">
    <citation type="submission" date="2020-09" db="EMBL/GenBank/DDBJ databases">
        <authorList>
            <person name="Sun Q."/>
            <person name="Zhou Y."/>
        </authorList>
    </citation>
    <scope>NUCLEOTIDE SEQUENCE</scope>
    <source>
        <strain evidence="5">CGMCC 1.15493</strain>
    </source>
</reference>
<proteinExistence type="predicted"/>
<keyword evidence="3" id="KW-0804">Transcription</keyword>
<dbReference type="InterPro" id="IPR036388">
    <property type="entry name" value="WH-like_DNA-bd_sf"/>
</dbReference>
<dbReference type="InterPro" id="IPR050397">
    <property type="entry name" value="Env_Response_Regulators"/>
</dbReference>
<dbReference type="InterPro" id="IPR036390">
    <property type="entry name" value="WH_DNA-bd_sf"/>
</dbReference>
<reference evidence="5" key="1">
    <citation type="journal article" date="2014" name="Int. J. Syst. Evol. Microbiol.">
        <title>Complete genome sequence of Corynebacterium casei LMG S-19264T (=DSM 44701T), isolated from a smear-ripened cheese.</title>
        <authorList>
            <consortium name="US DOE Joint Genome Institute (JGI-PGF)"/>
            <person name="Walter F."/>
            <person name="Albersmeier A."/>
            <person name="Kalinowski J."/>
            <person name="Ruckert C."/>
        </authorList>
    </citation>
    <scope>NUCLEOTIDE SEQUENCE</scope>
    <source>
        <strain evidence="5">CGMCC 1.15493</strain>
    </source>
</reference>
<dbReference type="SUPFAM" id="SSF51206">
    <property type="entry name" value="cAMP-binding domain-like"/>
    <property type="match status" value="1"/>
</dbReference>
<dbReference type="Pfam" id="PF13545">
    <property type="entry name" value="HTH_Crp_2"/>
    <property type="match status" value="1"/>
</dbReference>
<evidence type="ECO:0000313" key="6">
    <source>
        <dbReference type="Proteomes" id="UP000613160"/>
    </source>
</evidence>
<dbReference type="Pfam" id="PF00027">
    <property type="entry name" value="cNMP_binding"/>
    <property type="match status" value="1"/>
</dbReference>
<dbReference type="Gene3D" id="1.10.10.10">
    <property type="entry name" value="Winged helix-like DNA-binding domain superfamily/Winged helix DNA-binding domain"/>
    <property type="match status" value="1"/>
</dbReference>
<evidence type="ECO:0000256" key="2">
    <source>
        <dbReference type="ARBA" id="ARBA00023125"/>
    </source>
</evidence>
<evidence type="ECO:0000259" key="4">
    <source>
        <dbReference type="PROSITE" id="PS51063"/>
    </source>
</evidence>
<dbReference type="Proteomes" id="UP000613160">
    <property type="component" value="Unassembled WGS sequence"/>
</dbReference>
<dbReference type="CDD" id="cd00038">
    <property type="entry name" value="CAP_ED"/>
    <property type="match status" value="1"/>
</dbReference>
<accession>A0A917D922</accession>